<organism evidence="1 2">
    <name type="scientific">Triticum urartu</name>
    <name type="common">Red wild einkorn</name>
    <name type="synonym">Crithodium urartu</name>
    <dbReference type="NCBI Taxonomy" id="4572"/>
    <lineage>
        <taxon>Eukaryota</taxon>
        <taxon>Viridiplantae</taxon>
        <taxon>Streptophyta</taxon>
        <taxon>Embryophyta</taxon>
        <taxon>Tracheophyta</taxon>
        <taxon>Spermatophyta</taxon>
        <taxon>Magnoliopsida</taxon>
        <taxon>Liliopsida</taxon>
        <taxon>Poales</taxon>
        <taxon>Poaceae</taxon>
        <taxon>BOP clade</taxon>
        <taxon>Pooideae</taxon>
        <taxon>Triticodae</taxon>
        <taxon>Triticeae</taxon>
        <taxon>Triticinae</taxon>
        <taxon>Triticum</taxon>
    </lineage>
</organism>
<protein>
    <submittedName>
        <fullName evidence="1">Uncharacterized protein</fullName>
    </submittedName>
</protein>
<dbReference type="Proteomes" id="UP000015106">
    <property type="component" value="Chromosome 1"/>
</dbReference>
<name>A0A8R7NWP2_TRIUA</name>
<accession>A0A8R7NWP2</accession>
<sequence length="94" mass="10868">MKVVKSRKSVLPCIREVAEEDCDGCAPRRLHPCTIFVTCSGRLISAQREWLFKEIEAEDDEAQKQHDAMQKSHVGGWASTLIRMELVNFFIWFL</sequence>
<dbReference type="AlphaFoldDB" id="A0A8R7NWP2"/>
<reference evidence="1" key="2">
    <citation type="submission" date="2018-03" db="EMBL/GenBank/DDBJ databases">
        <title>The Triticum urartu genome reveals the dynamic nature of wheat genome evolution.</title>
        <authorList>
            <person name="Ling H."/>
            <person name="Ma B."/>
            <person name="Shi X."/>
            <person name="Liu H."/>
            <person name="Dong L."/>
            <person name="Sun H."/>
            <person name="Cao Y."/>
            <person name="Gao Q."/>
            <person name="Zheng S."/>
            <person name="Li Y."/>
            <person name="Yu Y."/>
            <person name="Du H."/>
            <person name="Qi M."/>
            <person name="Li Y."/>
            <person name="Yu H."/>
            <person name="Cui Y."/>
            <person name="Wang N."/>
            <person name="Chen C."/>
            <person name="Wu H."/>
            <person name="Zhao Y."/>
            <person name="Zhang J."/>
            <person name="Li Y."/>
            <person name="Zhou W."/>
            <person name="Zhang B."/>
            <person name="Hu W."/>
            <person name="Eijk M."/>
            <person name="Tang J."/>
            <person name="Witsenboer H."/>
            <person name="Zhao S."/>
            <person name="Li Z."/>
            <person name="Zhang A."/>
            <person name="Wang D."/>
            <person name="Liang C."/>
        </authorList>
    </citation>
    <scope>NUCLEOTIDE SEQUENCE [LARGE SCALE GENOMIC DNA]</scope>
    <source>
        <strain evidence="1">cv. G1812</strain>
    </source>
</reference>
<evidence type="ECO:0000313" key="2">
    <source>
        <dbReference type="Proteomes" id="UP000015106"/>
    </source>
</evidence>
<dbReference type="EnsemblPlants" id="TuG1812G0100000783.01.T01">
    <property type="protein sequence ID" value="TuG1812G0100000783.01.T01"/>
    <property type="gene ID" value="TuG1812G0100000783.01"/>
</dbReference>
<keyword evidence="2" id="KW-1185">Reference proteome</keyword>
<dbReference type="Gramene" id="TuG1812G0100000783.01.T01">
    <property type="protein sequence ID" value="TuG1812G0100000783.01.T01"/>
    <property type="gene ID" value="TuG1812G0100000783.01"/>
</dbReference>
<reference evidence="2" key="1">
    <citation type="journal article" date="2013" name="Nature">
        <title>Draft genome of the wheat A-genome progenitor Triticum urartu.</title>
        <authorList>
            <person name="Ling H.Q."/>
            <person name="Zhao S."/>
            <person name="Liu D."/>
            <person name="Wang J."/>
            <person name="Sun H."/>
            <person name="Zhang C."/>
            <person name="Fan H."/>
            <person name="Li D."/>
            <person name="Dong L."/>
            <person name="Tao Y."/>
            <person name="Gao C."/>
            <person name="Wu H."/>
            <person name="Li Y."/>
            <person name="Cui Y."/>
            <person name="Guo X."/>
            <person name="Zheng S."/>
            <person name="Wang B."/>
            <person name="Yu K."/>
            <person name="Liang Q."/>
            <person name="Yang W."/>
            <person name="Lou X."/>
            <person name="Chen J."/>
            <person name="Feng M."/>
            <person name="Jian J."/>
            <person name="Zhang X."/>
            <person name="Luo G."/>
            <person name="Jiang Y."/>
            <person name="Liu J."/>
            <person name="Wang Z."/>
            <person name="Sha Y."/>
            <person name="Zhang B."/>
            <person name="Wu H."/>
            <person name="Tang D."/>
            <person name="Shen Q."/>
            <person name="Xue P."/>
            <person name="Zou S."/>
            <person name="Wang X."/>
            <person name="Liu X."/>
            <person name="Wang F."/>
            <person name="Yang Y."/>
            <person name="An X."/>
            <person name="Dong Z."/>
            <person name="Zhang K."/>
            <person name="Zhang X."/>
            <person name="Luo M.C."/>
            <person name="Dvorak J."/>
            <person name="Tong Y."/>
            <person name="Wang J."/>
            <person name="Yang H."/>
            <person name="Li Z."/>
            <person name="Wang D."/>
            <person name="Zhang A."/>
            <person name="Wang J."/>
        </authorList>
    </citation>
    <scope>NUCLEOTIDE SEQUENCE</scope>
    <source>
        <strain evidence="2">cv. G1812</strain>
    </source>
</reference>
<evidence type="ECO:0000313" key="1">
    <source>
        <dbReference type="EnsemblPlants" id="TuG1812G0100000783.01.T01"/>
    </source>
</evidence>
<proteinExistence type="predicted"/>
<reference evidence="1" key="3">
    <citation type="submission" date="2022-06" db="UniProtKB">
        <authorList>
            <consortium name="EnsemblPlants"/>
        </authorList>
    </citation>
    <scope>IDENTIFICATION</scope>
</reference>